<sequence>MISFNLCCAAGHNFEGWFGSSADFRAQTDEGLLICPVCGNADIQKLLSAPNIGRKGNQGSSRTAEADQLQQSANAETAIVSNGATLPPVMAAIADKIADAQKKMLKDSEWVGRKFAEEARAIHYNETSPRLIHGETSPQEAEALAEEGVAVAPLLFPFIPPEVKN</sequence>
<dbReference type="RefSeq" id="WP_381422081.1">
    <property type="nucleotide sequence ID" value="NZ_JBHSDH010000013.1"/>
</dbReference>
<accession>A0ABV8RG52</accession>
<evidence type="ECO:0000256" key="1">
    <source>
        <dbReference type="SAM" id="MobiDB-lite"/>
    </source>
</evidence>
<dbReference type="Proteomes" id="UP001595887">
    <property type="component" value="Unassembled WGS sequence"/>
</dbReference>
<keyword evidence="3" id="KW-1185">Reference proteome</keyword>
<feature type="region of interest" description="Disordered" evidence="1">
    <location>
        <begin position="50"/>
        <end position="70"/>
    </location>
</feature>
<gene>
    <name evidence="2" type="ORF">ACFOWX_05460</name>
</gene>
<dbReference type="Pfam" id="PF06676">
    <property type="entry name" value="DUF1178"/>
    <property type="match status" value="1"/>
</dbReference>
<comment type="caution">
    <text evidence="2">The sequence shown here is derived from an EMBL/GenBank/DDBJ whole genome shotgun (WGS) entry which is preliminary data.</text>
</comment>
<protein>
    <submittedName>
        <fullName evidence="2">DUF1178 family protein</fullName>
    </submittedName>
</protein>
<evidence type="ECO:0000313" key="3">
    <source>
        <dbReference type="Proteomes" id="UP001595887"/>
    </source>
</evidence>
<reference evidence="3" key="1">
    <citation type="journal article" date="2019" name="Int. J. Syst. Evol. Microbiol.">
        <title>The Global Catalogue of Microorganisms (GCM) 10K type strain sequencing project: providing services to taxonomists for standard genome sequencing and annotation.</title>
        <authorList>
            <consortium name="The Broad Institute Genomics Platform"/>
            <consortium name="The Broad Institute Genome Sequencing Center for Infectious Disease"/>
            <person name="Wu L."/>
            <person name="Ma J."/>
        </authorList>
    </citation>
    <scope>NUCLEOTIDE SEQUENCE [LARGE SCALE GENOMIC DNA]</scope>
    <source>
        <strain evidence="3">CECT 8531</strain>
    </source>
</reference>
<name>A0ABV8RG52_9SPHN</name>
<dbReference type="EMBL" id="JBHSDH010000013">
    <property type="protein sequence ID" value="MFC4291860.1"/>
    <property type="molecule type" value="Genomic_DNA"/>
</dbReference>
<proteinExistence type="predicted"/>
<dbReference type="PIRSF" id="PIRSF032131">
    <property type="entry name" value="UCP032131"/>
    <property type="match status" value="1"/>
</dbReference>
<dbReference type="InterPro" id="IPR009562">
    <property type="entry name" value="DUF1178"/>
</dbReference>
<evidence type="ECO:0000313" key="2">
    <source>
        <dbReference type="EMBL" id="MFC4291860.1"/>
    </source>
</evidence>
<feature type="compositionally biased region" description="Polar residues" evidence="1">
    <location>
        <begin position="57"/>
        <end position="70"/>
    </location>
</feature>
<organism evidence="2 3">
    <name type="scientific">Sphingorhabdus arenilitoris</name>
    <dbReference type="NCBI Taxonomy" id="1490041"/>
    <lineage>
        <taxon>Bacteria</taxon>
        <taxon>Pseudomonadati</taxon>
        <taxon>Pseudomonadota</taxon>
        <taxon>Alphaproteobacteria</taxon>
        <taxon>Sphingomonadales</taxon>
        <taxon>Sphingomonadaceae</taxon>
        <taxon>Sphingorhabdus</taxon>
    </lineage>
</organism>